<keyword evidence="3" id="KW-1185">Reference proteome</keyword>
<sequence length="213" mass="23824">MLKQTVEYTDFDDNRCAETLYFNLTKTELAENAHLQDRLESMQKMFGGEKRQLESAEIKEILELVKTIMRISYGVRSADGKRFIKTEDQWVEFTQTAVYDEFLISMFTDPDKMFAFMYGIMPADMRDQAKAEAERLAAERSISQAAQNTQAPTPPAPPAAPAAMTTGVPTNPPVDIVVNEQPAAGQPTQEQMAAYLRDQQARGGLTQPGYLQG</sequence>
<accession>D4P7H5</accession>
<evidence type="ECO:0000313" key="2">
    <source>
        <dbReference type="EMBL" id="ADD80955.1"/>
    </source>
</evidence>
<dbReference type="GeneID" id="18565641"/>
<feature type="region of interest" description="Disordered" evidence="1">
    <location>
        <begin position="135"/>
        <end position="170"/>
    </location>
</feature>
<dbReference type="RefSeq" id="YP_009017678.1">
    <property type="nucleotide sequence ID" value="NC_023735.1"/>
</dbReference>
<dbReference type="Pfam" id="PF23803">
    <property type="entry name" value="Phage_TAC_17"/>
    <property type="match status" value="1"/>
</dbReference>
<name>D4P7H5_9CAUD</name>
<evidence type="ECO:0000256" key="1">
    <source>
        <dbReference type="SAM" id="MobiDB-lite"/>
    </source>
</evidence>
<gene>
    <name evidence="2" type="ORF">Pepy6gene064</name>
</gene>
<proteinExistence type="predicted"/>
<evidence type="ECO:0000313" key="3">
    <source>
        <dbReference type="Proteomes" id="UP000002347"/>
    </source>
</evidence>
<dbReference type="KEGG" id="vg:18565641"/>
<dbReference type="EMBL" id="GU580941">
    <property type="protein sequence ID" value="ADD80955.1"/>
    <property type="molecule type" value="Genomic_DNA"/>
</dbReference>
<protein>
    <submittedName>
        <fullName evidence="2">Gp064</fullName>
    </submittedName>
</protein>
<reference evidence="2 3" key="1">
    <citation type="journal article" date="2011" name="Appl. Environ. Microbiol.">
        <title>Genomic and functional analyses of Rhodococcus equi phages ReqiPepy6, ReqiPoco6, ReqiPine5, and ReqiDocB7.</title>
        <authorList>
            <person name="Summer E.J."/>
            <person name="Liu M."/>
            <person name="Gill J.J."/>
            <person name="Grant M."/>
            <person name="Chan-Cortes T.N."/>
            <person name="Ferguson L."/>
            <person name="Janes C."/>
            <person name="Lange K."/>
            <person name="Bertoli M."/>
            <person name="Moore C."/>
            <person name="Orchard R.C."/>
            <person name="Cohen N."/>
            <person name="Young R."/>
        </authorList>
    </citation>
    <scope>NUCLEOTIDE SEQUENCE [LARGE SCALE GENOMIC DNA]</scope>
</reference>
<dbReference type="Proteomes" id="UP000002347">
    <property type="component" value="Segment"/>
</dbReference>
<dbReference type="InterPro" id="IPR057005">
    <property type="entry name" value="Phage_TAC_17"/>
</dbReference>
<dbReference type="OrthoDB" id="31152at10239"/>
<organism evidence="2 3">
    <name type="scientific">Rhodococcus phage ReqiPepy6</name>
    <dbReference type="NCBI Taxonomy" id="691965"/>
    <lineage>
        <taxon>Viruses</taxon>
        <taxon>Duplodnaviria</taxon>
        <taxon>Heunggongvirae</taxon>
        <taxon>Uroviricota</taxon>
        <taxon>Caudoviricetes</taxon>
        <taxon>Pepyhexavirus</taxon>
        <taxon>Pepyhexavirus pepy6</taxon>
    </lineage>
</organism>